<dbReference type="SUPFAM" id="SSF46946">
    <property type="entry name" value="S13-like H2TH domain"/>
    <property type="match status" value="1"/>
</dbReference>
<reference evidence="18" key="1">
    <citation type="submission" date="2018-05" db="EMBL/GenBank/DDBJ databases">
        <authorList>
            <person name="Lanie J.A."/>
            <person name="Ng W.-L."/>
            <person name="Kazmierczak K.M."/>
            <person name="Andrzejewski T.M."/>
            <person name="Davidsen T.M."/>
            <person name="Wayne K.J."/>
            <person name="Tettelin H."/>
            <person name="Glass J.I."/>
            <person name="Rusch D."/>
            <person name="Podicherti R."/>
            <person name="Tsui H.-C.T."/>
            <person name="Winkler M.E."/>
        </authorList>
    </citation>
    <scope>NUCLEOTIDE SEQUENCE</scope>
</reference>
<dbReference type="InterPro" id="IPR015886">
    <property type="entry name" value="H2TH_FPG"/>
</dbReference>
<dbReference type="FunFam" id="1.10.8.50:FF:000003">
    <property type="entry name" value="Formamidopyrimidine-DNA glycosylase"/>
    <property type="match status" value="1"/>
</dbReference>
<dbReference type="InterPro" id="IPR015887">
    <property type="entry name" value="DNA_glyclase_Znf_dom_DNA_BS"/>
</dbReference>
<dbReference type="PROSITE" id="PS01242">
    <property type="entry name" value="ZF_FPG_1"/>
    <property type="match status" value="1"/>
</dbReference>
<dbReference type="GO" id="GO:0006284">
    <property type="term" value="P:base-excision repair"/>
    <property type="evidence" value="ECO:0007669"/>
    <property type="project" value="InterPro"/>
</dbReference>
<dbReference type="InterPro" id="IPR012319">
    <property type="entry name" value="FPG_cat"/>
</dbReference>
<evidence type="ECO:0000256" key="14">
    <source>
        <dbReference type="ARBA" id="ARBA00023295"/>
    </source>
</evidence>
<evidence type="ECO:0000259" key="16">
    <source>
        <dbReference type="PROSITE" id="PS51066"/>
    </source>
</evidence>
<dbReference type="GO" id="GO:0008270">
    <property type="term" value="F:zinc ion binding"/>
    <property type="evidence" value="ECO:0007669"/>
    <property type="project" value="UniProtKB-KW"/>
</dbReference>
<dbReference type="PANTHER" id="PTHR22993:SF9">
    <property type="entry name" value="FORMAMIDOPYRIMIDINE-DNA GLYCOSYLASE"/>
    <property type="match status" value="1"/>
</dbReference>
<dbReference type="SMART" id="SM00898">
    <property type="entry name" value="Fapy_DNA_glyco"/>
    <property type="match status" value="1"/>
</dbReference>
<dbReference type="Pfam" id="PF06831">
    <property type="entry name" value="H2TH"/>
    <property type="match status" value="1"/>
</dbReference>
<proteinExistence type="inferred from homology"/>
<keyword evidence="5" id="KW-0479">Metal-binding</keyword>
<evidence type="ECO:0000256" key="13">
    <source>
        <dbReference type="ARBA" id="ARBA00023268"/>
    </source>
</evidence>
<dbReference type="CDD" id="cd08966">
    <property type="entry name" value="EcFpg-like_N"/>
    <property type="match status" value="1"/>
</dbReference>
<dbReference type="PROSITE" id="PS51066">
    <property type="entry name" value="ZF_FPG_2"/>
    <property type="match status" value="1"/>
</dbReference>
<evidence type="ECO:0000256" key="8">
    <source>
        <dbReference type="ARBA" id="ARBA00022801"/>
    </source>
</evidence>
<dbReference type="InterPro" id="IPR000214">
    <property type="entry name" value="Znf_DNA_glyclase/AP_lyase"/>
</dbReference>
<evidence type="ECO:0000256" key="10">
    <source>
        <dbReference type="ARBA" id="ARBA00023125"/>
    </source>
</evidence>
<dbReference type="Gene3D" id="3.20.190.10">
    <property type="entry name" value="MutM-like, N-terminal"/>
    <property type="match status" value="1"/>
</dbReference>
<dbReference type="PROSITE" id="PS51068">
    <property type="entry name" value="FPG_CAT"/>
    <property type="match status" value="1"/>
</dbReference>
<evidence type="ECO:0000256" key="2">
    <source>
        <dbReference type="ARBA" id="ARBA00001947"/>
    </source>
</evidence>
<dbReference type="InterPro" id="IPR035937">
    <property type="entry name" value="FPG_N"/>
</dbReference>
<evidence type="ECO:0000256" key="7">
    <source>
        <dbReference type="ARBA" id="ARBA00022771"/>
    </source>
</evidence>
<keyword evidence="14" id="KW-0326">Glycosidase</keyword>
<dbReference type="EMBL" id="UINC01053432">
    <property type="protein sequence ID" value="SVB69938.1"/>
    <property type="molecule type" value="Genomic_DNA"/>
</dbReference>
<dbReference type="SMART" id="SM01232">
    <property type="entry name" value="H2TH"/>
    <property type="match status" value="1"/>
</dbReference>
<dbReference type="Pfam" id="PF06827">
    <property type="entry name" value="zf-FPG_IleRS"/>
    <property type="match status" value="1"/>
</dbReference>
<keyword evidence="9" id="KW-0862">Zinc</keyword>
<evidence type="ECO:0000256" key="11">
    <source>
        <dbReference type="ARBA" id="ARBA00023204"/>
    </source>
</evidence>
<dbReference type="Pfam" id="PF01149">
    <property type="entry name" value="Fapy_DNA_glyco"/>
    <property type="match status" value="1"/>
</dbReference>
<evidence type="ECO:0000313" key="18">
    <source>
        <dbReference type="EMBL" id="SVB69938.1"/>
    </source>
</evidence>
<evidence type="ECO:0000256" key="9">
    <source>
        <dbReference type="ARBA" id="ARBA00022833"/>
    </source>
</evidence>
<protein>
    <recommendedName>
        <fullName evidence="19">Formamidopyrimidine-DNA glycosylase catalytic domain-containing protein</fullName>
    </recommendedName>
</protein>
<comment type="subunit">
    <text evidence="4">Monomer.</text>
</comment>
<keyword evidence="6" id="KW-0227">DNA damage</keyword>
<name>A0A382G3U8_9ZZZZ</name>
<keyword evidence="10" id="KW-0238">DNA-binding</keyword>
<dbReference type="InterPro" id="IPR020629">
    <property type="entry name" value="FPG_Glyclase"/>
</dbReference>
<comment type="catalytic activity">
    <reaction evidence="1">
        <text>Hydrolysis of DNA containing ring-opened 7-methylguanine residues, releasing 2,6-diamino-4-hydroxy-5-(N-methyl)formamidopyrimidine.</text>
        <dbReference type="EC" id="3.2.2.23"/>
    </reaction>
</comment>
<dbReference type="AlphaFoldDB" id="A0A382G3U8"/>
<feature type="domain" description="Formamidopyrimidine-DNA glycosylase catalytic" evidence="17">
    <location>
        <begin position="2"/>
        <end position="116"/>
    </location>
</feature>
<organism evidence="18">
    <name type="scientific">marine metagenome</name>
    <dbReference type="NCBI Taxonomy" id="408172"/>
    <lineage>
        <taxon>unclassified sequences</taxon>
        <taxon>metagenomes</taxon>
        <taxon>ecological metagenomes</taxon>
    </lineage>
</organism>
<evidence type="ECO:0000256" key="5">
    <source>
        <dbReference type="ARBA" id="ARBA00022723"/>
    </source>
</evidence>
<keyword evidence="13" id="KW-0511">Multifunctional enzyme</keyword>
<gene>
    <name evidence="18" type="ORF">METZ01_LOCUS222792</name>
</gene>
<keyword evidence="12" id="KW-0456">Lyase</keyword>
<evidence type="ECO:0000256" key="3">
    <source>
        <dbReference type="ARBA" id="ARBA00009409"/>
    </source>
</evidence>
<dbReference type="NCBIfam" id="TIGR00577">
    <property type="entry name" value="fpg"/>
    <property type="match status" value="1"/>
</dbReference>
<accession>A0A382G3U8</accession>
<sequence length="272" mass="31132">MPELPEVQTVVNSLKPKLPGKIIQSVKCPNGYSGVFENGSLPKYNNFLIGQKLQSVYRRGKFIVIELNSGFLLIHLRMTGRVILEKPTLKNMNYTSFQLTFSDASDLFFQDIRKFGRIYICKNLNWLEQKLGVEPLSKDFTSKWLYDQLHKRKRMIKPLLLDQQFIVGLGNIYVDEALWKSGIHPKAISNKIGPKRSNRLSTSIKAILNSAISFQGTTIINFSYGQNKKGNFSNELNIFGKTDIPCPKCSKPIIKKFVGQRGTHYCKKCQRY</sequence>
<keyword evidence="8" id="KW-0378">Hydrolase</keyword>
<dbReference type="SUPFAM" id="SSF57716">
    <property type="entry name" value="Glucocorticoid receptor-like (DNA-binding domain)"/>
    <property type="match status" value="1"/>
</dbReference>
<dbReference type="PANTHER" id="PTHR22993">
    <property type="entry name" value="FORMAMIDOPYRIMIDINE-DNA GLYCOSYLASE"/>
    <property type="match status" value="1"/>
</dbReference>
<evidence type="ECO:0000256" key="1">
    <source>
        <dbReference type="ARBA" id="ARBA00001668"/>
    </source>
</evidence>
<keyword evidence="11" id="KW-0234">DNA repair</keyword>
<feature type="domain" description="FPG-type" evidence="16">
    <location>
        <begin position="237"/>
        <end position="271"/>
    </location>
</feature>
<evidence type="ECO:0000256" key="6">
    <source>
        <dbReference type="ARBA" id="ARBA00022763"/>
    </source>
</evidence>
<comment type="catalytic activity">
    <reaction evidence="15">
        <text>2'-deoxyribonucleotide-(2'-deoxyribose 5'-phosphate)-2'-deoxyribonucleotide-DNA = a 3'-end 2'-deoxyribonucleotide-(2,3-dehydro-2,3-deoxyribose 5'-phosphate)-DNA + a 5'-end 5'-phospho-2'-deoxyribonucleoside-DNA + H(+)</text>
        <dbReference type="Rhea" id="RHEA:66592"/>
        <dbReference type="Rhea" id="RHEA-COMP:13180"/>
        <dbReference type="Rhea" id="RHEA-COMP:16897"/>
        <dbReference type="Rhea" id="RHEA-COMP:17067"/>
        <dbReference type="ChEBI" id="CHEBI:15378"/>
        <dbReference type="ChEBI" id="CHEBI:136412"/>
        <dbReference type="ChEBI" id="CHEBI:157695"/>
        <dbReference type="ChEBI" id="CHEBI:167181"/>
        <dbReference type="EC" id="4.2.99.18"/>
    </reaction>
</comment>
<keyword evidence="7" id="KW-0863">Zinc-finger</keyword>
<comment type="cofactor">
    <cofactor evidence="2">
        <name>Zn(2+)</name>
        <dbReference type="ChEBI" id="CHEBI:29105"/>
    </cofactor>
</comment>
<dbReference type="NCBIfam" id="NF002211">
    <property type="entry name" value="PRK01103.1"/>
    <property type="match status" value="1"/>
</dbReference>
<evidence type="ECO:0000256" key="15">
    <source>
        <dbReference type="ARBA" id="ARBA00044632"/>
    </source>
</evidence>
<dbReference type="InterPro" id="IPR010979">
    <property type="entry name" value="Ribosomal_uS13-like_H2TH"/>
</dbReference>
<dbReference type="GO" id="GO:0003684">
    <property type="term" value="F:damaged DNA binding"/>
    <property type="evidence" value="ECO:0007669"/>
    <property type="project" value="InterPro"/>
</dbReference>
<dbReference type="GO" id="GO:0140078">
    <property type="term" value="F:class I DNA-(apurinic or apyrimidinic site) endonuclease activity"/>
    <property type="evidence" value="ECO:0007669"/>
    <property type="project" value="UniProtKB-EC"/>
</dbReference>
<dbReference type="GO" id="GO:0034039">
    <property type="term" value="F:8-oxo-7,8-dihydroguanine DNA N-glycosylase activity"/>
    <property type="evidence" value="ECO:0007669"/>
    <property type="project" value="TreeGrafter"/>
</dbReference>
<evidence type="ECO:0008006" key="19">
    <source>
        <dbReference type="Google" id="ProtNLM"/>
    </source>
</evidence>
<evidence type="ECO:0000259" key="17">
    <source>
        <dbReference type="PROSITE" id="PS51068"/>
    </source>
</evidence>
<comment type="similarity">
    <text evidence="3">Belongs to the FPG family.</text>
</comment>
<dbReference type="SUPFAM" id="SSF81624">
    <property type="entry name" value="N-terminal domain of MutM-like DNA repair proteins"/>
    <property type="match status" value="1"/>
</dbReference>
<dbReference type="InterPro" id="IPR010663">
    <property type="entry name" value="Znf_FPG/IleRS"/>
</dbReference>
<evidence type="ECO:0000256" key="12">
    <source>
        <dbReference type="ARBA" id="ARBA00023239"/>
    </source>
</evidence>
<evidence type="ECO:0000256" key="4">
    <source>
        <dbReference type="ARBA" id="ARBA00011245"/>
    </source>
</evidence>
<dbReference type="Gene3D" id="1.10.8.50">
    <property type="match status" value="1"/>
</dbReference>